<keyword evidence="4" id="KW-1185">Reference proteome</keyword>
<dbReference type="Proteomes" id="UP001233999">
    <property type="component" value="Unassembled WGS sequence"/>
</dbReference>
<evidence type="ECO:0008006" key="5">
    <source>
        <dbReference type="Google" id="ProtNLM"/>
    </source>
</evidence>
<dbReference type="AlphaFoldDB" id="A0AAD8EEG6"/>
<feature type="non-terminal residue" evidence="3">
    <location>
        <position position="551"/>
    </location>
</feature>
<feature type="coiled-coil region" evidence="1">
    <location>
        <begin position="493"/>
        <end position="529"/>
    </location>
</feature>
<dbReference type="EMBL" id="JASPKZ010006842">
    <property type="protein sequence ID" value="KAJ9586782.1"/>
    <property type="molecule type" value="Genomic_DNA"/>
</dbReference>
<proteinExistence type="predicted"/>
<evidence type="ECO:0000313" key="4">
    <source>
        <dbReference type="Proteomes" id="UP001233999"/>
    </source>
</evidence>
<name>A0AAD8EEG6_DIPPU</name>
<keyword evidence="2" id="KW-1133">Transmembrane helix</keyword>
<dbReference type="CDD" id="cd12087">
    <property type="entry name" value="TM_EGFR-like"/>
    <property type="match status" value="1"/>
</dbReference>
<dbReference type="Gene3D" id="3.40.50.11530">
    <property type="match status" value="1"/>
</dbReference>
<accession>A0AAD8EEG6</accession>
<evidence type="ECO:0000256" key="1">
    <source>
        <dbReference type="SAM" id="Coils"/>
    </source>
</evidence>
<feature type="transmembrane region" description="Helical" evidence="2">
    <location>
        <begin position="300"/>
        <end position="323"/>
    </location>
</feature>
<protein>
    <recommendedName>
        <fullName evidence="5">SEFIR domain-containing protein</fullName>
    </recommendedName>
</protein>
<comment type="caution">
    <text evidence="3">The sequence shown here is derived from an EMBL/GenBank/DDBJ whole genome shotgun (WGS) entry which is preliminary data.</text>
</comment>
<sequence>LWYCQQISKKIDCKPNPSYPKPHVKHKNICVHVNDTGPCEMWNIGVDMMDDSNVYVTFNVTSNNCSCYKFLLKVNNSMDEMSCNNQSGKYITNKHSEFTVSRRHNDCDQVVNITFENIFTGCYKLYYCTQKSELNQKCGKLVKYFNTVKQDVEYNRPTIISQPNPENNEVGITLANYTRFDEVQLTVRPDNSSNCNSSNVHRQTIWISRDVSRELMCRRNSDCQNDMEKKTEGDKCKKIECYEESENSIKCEFNDIKPGNYCVHMIITDQYCDKNCAFHHPFVMMEKEKTIPIPESSMSIIYFVISAVIFLLLITSIVIVFIIRRRRNSLRQVVIADDDRSWFQNTEILLLYPRDCKAFMCAMETLREILQEKTGCKVYDCFDTRHSEDLSLSKVDWLRKHVLHQNVKIIVVETVCAVLHQRALIQHNKLIYKEPVWLDDLFLFGLKLLTDNLDRNNYQKVFVIRVEGFSGEKESLDYLTPYTRYMIPQCLDLLLTDLNLQNMQENIREKEEEEEEEEEEESLLRFEHDLNDLINYRTHNPEYLQHLLSLD</sequence>
<evidence type="ECO:0000313" key="3">
    <source>
        <dbReference type="EMBL" id="KAJ9586782.1"/>
    </source>
</evidence>
<organism evidence="3 4">
    <name type="scientific">Diploptera punctata</name>
    <name type="common">Pacific beetle cockroach</name>
    <dbReference type="NCBI Taxonomy" id="6984"/>
    <lineage>
        <taxon>Eukaryota</taxon>
        <taxon>Metazoa</taxon>
        <taxon>Ecdysozoa</taxon>
        <taxon>Arthropoda</taxon>
        <taxon>Hexapoda</taxon>
        <taxon>Insecta</taxon>
        <taxon>Pterygota</taxon>
        <taxon>Neoptera</taxon>
        <taxon>Polyneoptera</taxon>
        <taxon>Dictyoptera</taxon>
        <taxon>Blattodea</taxon>
        <taxon>Blaberoidea</taxon>
        <taxon>Blaberidae</taxon>
        <taxon>Diplopterinae</taxon>
        <taxon>Diploptera</taxon>
    </lineage>
</organism>
<reference evidence="3" key="2">
    <citation type="submission" date="2023-05" db="EMBL/GenBank/DDBJ databases">
        <authorList>
            <person name="Fouks B."/>
        </authorList>
    </citation>
    <scope>NUCLEOTIDE SEQUENCE</scope>
    <source>
        <strain evidence="3">Stay&amp;Tobe</strain>
        <tissue evidence="3">Testes</tissue>
    </source>
</reference>
<keyword evidence="2" id="KW-0472">Membrane</keyword>
<reference evidence="3" key="1">
    <citation type="journal article" date="2023" name="IScience">
        <title>Live-bearing cockroach genome reveals convergent evolutionary mechanisms linked to viviparity in insects and beyond.</title>
        <authorList>
            <person name="Fouks B."/>
            <person name="Harrison M.C."/>
            <person name="Mikhailova A.A."/>
            <person name="Marchal E."/>
            <person name="English S."/>
            <person name="Carruthers M."/>
            <person name="Jennings E.C."/>
            <person name="Chiamaka E.L."/>
            <person name="Frigard R.A."/>
            <person name="Pippel M."/>
            <person name="Attardo G.M."/>
            <person name="Benoit J.B."/>
            <person name="Bornberg-Bauer E."/>
            <person name="Tobe S.S."/>
        </authorList>
    </citation>
    <scope>NUCLEOTIDE SEQUENCE</scope>
    <source>
        <strain evidence="3">Stay&amp;Tobe</strain>
    </source>
</reference>
<evidence type="ECO:0000256" key="2">
    <source>
        <dbReference type="SAM" id="Phobius"/>
    </source>
</evidence>
<keyword evidence="2" id="KW-0812">Transmembrane</keyword>
<keyword evidence="1" id="KW-0175">Coiled coil</keyword>
<gene>
    <name evidence="3" type="ORF">L9F63_019623</name>
</gene>